<keyword evidence="4" id="KW-0997">Cell inner membrane</keyword>
<dbReference type="GO" id="GO:0046872">
    <property type="term" value="F:metal ion binding"/>
    <property type="evidence" value="ECO:0007669"/>
    <property type="project" value="UniProtKB-KW"/>
</dbReference>
<reference evidence="15" key="1">
    <citation type="submission" date="2017-04" db="EMBL/GenBank/DDBJ databases">
        <authorList>
            <person name="Varghese N."/>
            <person name="Submissions S."/>
        </authorList>
    </citation>
    <scope>NUCLEOTIDE SEQUENCE [LARGE SCALE GENOMIC DNA]</scope>
    <source>
        <strain evidence="15">Ballard 720</strain>
    </source>
</reference>
<gene>
    <name evidence="13" type="primary">fluC</name>
    <name evidence="13" type="synonym">crcB</name>
    <name evidence="14" type="ORF">SAMN06295900_101475</name>
</gene>
<comment type="catalytic activity">
    <reaction evidence="12">
        <text>fluoride(in) = fluoride(out)</text>
        <dbReference type="Rhea" id="RHEA:76159"/>
        <dbReference type="ChEBI" id="CHEBI:17051"/>
    </reaction>
    <physiologicalReaction direction="left-to-right" evidence="12">
        <dbReference type="Rhea" id="RHEA:76160"/>
    </physiologicalReaction>
</comment>
<evidence type="ECO:0000256" key="6">
    <source>
        <dbReference type="ARBA" id="ARBA00022989"/>
    </source>
</evidence>
<evidence type="ECO:0000313" key="15">
    <source>
        <dbReference type="Proteomes" id="UP000192911"/>
    </source>
</evidence>
<dbReference type="NCBIfam" id="TIGR00494">
    <property type="entry name" value="crcB"/>
    <property type="match status" value="1"/>
</dbReference>
<dbReference type="PANTHER" id="PTHR28259">
    <property type="entry name" value="FLUORIDE EXPORT PROTEIN 1-RELATED"/>
    <property type="match status" value="1"/>
</dbReference>
<keyword evidence="13" id="KW-0479">Metal-binding</keyword>
<keyword evidence="2 13" id="KW-0813">Transport</keyword>
<evidence type="ECO:0000256" key="2">
    <source>
        <dbReference type="ARBA" id="ARBA00022448"/>
    </source>
</evidence>
<dbReference type="Pfam" id="PF02537">
    <property type="entry name" value="CRCB"/>
    <property type="match status" value="1"/>
</dbReference>
<evidence type="ECO:0000256" key="5">
    <source>
        <dbReference type="ARBA" id="ARBA00022692"/>
    </source>
</evidence>
<dbReference type="GO" id="GO:0140114">
    <property type="term" value="P:cellular detoxification of fluoride"/>
    <property type="evidence" value="ECO:0007669"/>
    <property type="project" value="UniProtKB-UniRule"/>
</dbReference>
<dbReference type="PANTHER" id="PTHR28259:SF1">
    <property type="entry name" value="FLUORIDE EXPORT PROTEIN 1-RELATED"/>
    <property type="match status" value="1"/>
</dbReference>
<sequence>MIFTLLSIFIGAGLGALLRWVLSLGLNALFPMVPLGTLASNLIGAYLIGIAVVYFSARAGLPPEWRLFVITGFMGGLTTFSTFSVEVVTLIAQGQIAWALIEAGLHMAGSFALTGLGMWTARGWFFAA</sequence>
<comment type="activity regulation">
    <text evidence="13">Na(+) is not transported, but it plays an essential structural role and its presence is essential for fluoride channel function.</text>
</comment>
<evidence type="ECO:0000256" key="9">
    <source>
        <dbReference type="ARBA" id="ARBA00023136"/>
    </source>
</evidence>
<keyword evidence="5 13" id="KW-0812">Transmembrane</keyword>
<dbReference type="Proteomes" id="UP000192911">
    <property type="component" value="Unassembled WGS sequence"/>
</dbReference>
<evidence type="ECO:0000256" key="8">
    <source>
        <dbReference type="ARBA" id="ARBA00023065"/>
    </source>
</evidence>
<evidence type="ECO:0000256" key="13">
    <source>
        <dbReference type="HAMAP-Rule" id="MF_00454"/>
    </source>
</evidence>
<evidence type="ECO:0000256" key="11">
    <source>
        <dbReference type="ARBA" id="ARBA00035120"/>
    </source>
</evidence>
<evidence type="ECO:0000313" key="14">
    <source>
        <dbReference type="EMBL" id="SME97630.1"/>
    </source>
</evidence>
<dbReference type="GeneID" id="95549048"/>
<evidence type="ECO:0000256" key="3">
    <source>
        <dbReference type="ARBA" id="ARBA00022475"/>
    </source>
</evidence>
<keyword evidence="8 13" id="KW-0406">Ion transport</keyword>
<keyword evidence="6 13" id="KW-1133">Transmembrane helix</keyword>
<dbReference type="RefSeq" id="WP_085223888.1">
    <property type="nucleotide sequence ID" value="NZ_BSQD01000001.1"/>
</dbReference>
<evidence type="ECO:0000256" key="1">
    <source>
        <dbReference type="ARBA" id="ARBA00004651"/>
    </source>
</evidence>
<evidence type="ECO:0000256" key="4">
    <source>
        <dbReference type="ARBA" id="ARBA00022519"/>
    </source>
</evidence>
<dbReference type="GO" id="GO:0005886">
    <property type="term" value="C:plasma membrane"/>
    <property type="evidence" value="ECO:0007669"/>
    <property type="project" value="UniProtKB-SubCell"/>
</dbReference>
<organism evidence="14 15">
    <name type="scientific">Trinickia caryophylli</name>
    <name type="common">Paraburkholderia caryophylli</name>
    <dbReference type="NCBI Taxonomy" id="28094"/>
    <lineage>
        <taxon>Bacteria</taxon>
        <taxon>Pseudomonadati</taxon>
        <taxon>Pseudomonadota</taxon>
        <taxon>Betaproteobacteria</taxon>
        <taxon>Burkholderiales</taxon>
        <taxon>Burkholderiaceae</taxon>
        <taxon>Trinickia</taxon>
    </lineage>
</organism>
<protein>
    <recommendedName>
        <fullName evidence="13">Fluoride-specific ion channel FluC</fullName>
    </recommendedName>
</protein>
<dbReference type="EMBL" id="FXAH01000001">
    <property type="protein sequence ID" value="SME97630.1"/>
    <property type="molecule type" value="Genomic_DNA"/>
</dbReference>
<evidence type="ECO:0000256" key="10">
    <source>
        <dbReference type="ARBA" id="ARBA00023303"/>
    </source>
</evidence>
<keyword evidence="15" id="KW-1185">Reference proteome</keyword>
<evidence type="ECO:0000256" key="12">
    <source>
        <dbReference type="ARBA" id="ARBA00035585"/>
    </source>
</evidence>
<feature type="transmembrane region" description="Helical" evidence="13">
    <location>
        <begin position="67"/>
        <end position="91"/>
    </location>
</feature>
<keyword evidence="9 13" id="KW-0472">Membrane</keyword>
<dbReference type="OrthoDB" id="9806299at2"/>
<dbReference type="AlphaFoldDB" id="A0A1X7CJ83"/>
<comment type="subcellular location">
    <subcellularLocation>
        <location evidence="1 13">Cell membrane</location>
        <topology evidence="1 13">Multi-pass membrane protein</topology>
    </subcellularLocation>
</comment>
<proteinExistence type="inferred from homology"/>
<dbReference type="GO" id="GO:0062054">
    <property type="term" value="F:fluoride channel activity"/>
    <property type="evidence" value="ECO:0007669"/>
    <property type="project" value="UniProtKB-UniRule"/>
</dbReference>
<feature type="transmembrane region" description="Helical" evidence="13">
    <location>
        <begin position="97"/>
        <end position="119"/>
    </location>
</feature>
<dbReference type="HAMAP" id="MF_00454">
    <property type="entry name" value="FluC"/>
    <property type="match status" value="1"/>
</dbReference>
<evidence type="ECO:0000256" key="7">
    <source>
        <dbReference type="ARBA" id="ARBA00023053"/>
    </source>
</evidence>
<comment type="similarity">
    <text evidence="11 13">Belongs to the fluoride channel Fluc/FEX (TC 1.A.43) family.</text>
</comment>
<name>A0A1X7CJ83_TRICW</name>
<feature type="binding site" evidence="13">
    <location>
        <position position="75"/>
    </location>
    <ligand>
        <name>Na(+)</name>
        <dbReference type="ChEBI" id="CHEBI:29101"/>
        <note>structural</note>
    </ligand>
</feature>
<dbReference type="NCBIfam" id="NF010792">
    <property type="entry name" value="PRK14196.1"/>
    <property type="match status" value="1"/>
</dbReference>
<feature type="transmembrane region" description="Helical" evidence="13">
    <location>
        <begin position="33"/>
        <end position="55"/>
    </location>
</feature>
<keyword evidence="10 13" id="KW-0407">Ion channel</keyword>
<dbReference type="STRING" id="28094.SAMN06295900_101475"/>
<feature type="binding site" evidence="13">
    <location>
        <position position="78"/>
    </location>
    <ligand>
        <name>Na(+)</name>
        <dbReference type="ChEBI" id="CHEBI:29101"/>
        <note>structural</note>
    </ligand>
</feature>
<keyword evidence="3 13" id="KW-1003">Cell membrane</keyword>
<keyword evidence="7 13" id="KW-0915">Sodium</keyword>
<accession>A0A1X7CJ83</accession>
<dbReference type="InterPro" id="IPR003691">
    <property type="entry name" value="FluC"/>
</dbReference>
<comment type="function">
    <text evidence="13">Fluoride-specific ion channel. Important for reducing fluoride concentration in the cell, thus reducing its toxicity.</text>
</comment>